<proteinExistence type="predicted"/>
<dbReference type="AlphaFoldDB" id="A0A1I7WZJ2"/>
<dbReference type="PROSITE" id="PS50967">
    <property type="entry name" value="HRDC"/>
    <property type="match status" value="1"/>
</dbReference>
<dbReference type="WBParaSite" id="Hba_10614">
    <property type="protein sequence ID" value="Hba_10614"/>
    <property type="gene ID" value="Hba_10614"/>
</dbReference>
<dbReference type="InterPro" id="IPR002121">
    <property type="entry name" value="HRDC_dom"/>
</dbReference>
<sequence>MMSKRKNITPNQRIQIVKKLELFRRAIQRSPDLNPIEHLRNDTEKEVQKQKPSNIKALENIGYPSNY</sequence>
<feature type="domain" description="HRDC" evidence="1">
    <location>
        <begin position="10"/>
        <end position="67"/>
    </location>
</feature>
<keyword evidence="2" id="KW-1185">Reference proteome</keyword>
<dbReference type="InterPro" id="IPR036397">
    <property type="entry name" value="RNaseH_sf"/>
</dbReference>
<reference evidence="3" key="1">
    <citation type="submission" date="2016-11" db="UniProtKB">
        <authorList>
            <consortium name="WormBaseParasite"/>
        </authorList>
    </citation>
    <scope>IDENTIFICATION</scope>
</reference>
<accession>A0A1I7WZJ2</accession>
<evidence type="ECO:0000313" key="2">
    <source>
        <dbReference type="Proteomes" id="UP000095283"/>
    </source>
</evidence>
<protein>
    <submittedName>
        <fullName evidence="3">HRDC domain-containing protein</fullName>
    </submittedName>
</protein>
<dbReference type="Proteomes" id="UP000095283">
    <property type="component" value="Unplaced"/>
</dbReference>
<dbReference type="GO" id="GO:0003676">
    <property type="term" value="F:nucleic acid binding"/>
    <property type="evidence" value="ECO:0007669"/>
    <property type="project" value="InterPro"/>
</dbReference>
<organism evidence="2 3">
    <name type="scientific">Heterorhabditis bacteriophora</name>
    <name type="common">Entomopathogenic nematode worm</name>
    <dbReference type="NCBI Taxonomy" id="37862"/>
    <lineage>
        <taxon>Eukaryota</taxon>
        <taxon>Metazoa</taxon>
        <taxon>Ecdysozoa</taxon>
        <taxon>Nematoda</taxon>
        <taxon>Chromadorea</taxon>
        <taxon>Rhabditida</taxon>
        <taxon>Rhabditina</taxon>
        <taxon>Rhabditomorpha</taxon>
        <taxon>Strongyloidea</taxon>
        <taxon>Heterorhabditidae</taxon>
        <taxon>Heterorhabditis</taxon>
    </lineage>
</organism>
<name>A0A1I7WZJ2_HETBA</name>
<evidence type="ECO:0000259" key="1">
    <source>
        <dbReference type="PROSITE" id="PS50967"/>
    </source>
</evidence>
<evidence type="ECO:0000313" key="3">
    <source>
        <dbReference type="WBParaSite" id="Hba_10614"/>
    </source>
</evidence>
<dbReference type="Gene3D" id="3.30.420.10">
    <property type="entry name" value="Ribonuclease H-like superfamily/Ribonuclease H"/>
    <property type="match status" value="1"/>
</dbReference>